<organism evidence="11 12">
    <name type="scientific">Cladonia borealis</name>
    <dbReference type="NCBI Taxonomy" id="184061"/>
    <lineage>
        <taxon>Eukaryota</taxon>
        <taxon>Fungi</taxon>
        <taxon>Dikarya</taxon>
        <taxon>Ascomycota</taxon>
        <taxon>Pezizomycotina</taxon>
        <taxon>Lecanoromycetes</taxon>
        <taxon>OSLEUM clade</taxon>
        <taxon>Lecanoromycetidae</taxon>
        <taxon>Lecanorales</taxon>
        <taxon>Lecanorineae</taxon>
        <taxon>Cladoniaceae</taxon>
        <taxon>Cladonia</taxon>
    </lineage>
</organism>
<keyword evidence="12" id="KW-1185">Reference proteome</keyword>
<comment type="caution">
    <text evidence="11">The sequence shown here is derived from an EMBL/GenBank/DDBJ whole genome shotgun (WGS) entry which is preliminary data.</text>
</comment>
<dbReference type="GO" id="GO:0016491">
    <property type="term" value="F:oxidoreductase activity"/>
    <property type="evidence" value="ECO:0007669"/>
    <property type="project" value="UniProtKB-KW"/>
</dbReference>
<evidence type="ECO:0000256" key="1">
    <source>
        <dbReference type="ARBA" id="ARBA00001974"/>
    </source>
</evidence>
<comment type="catalytic activity">
    <reaction evidence="7 8">
        <text>2 reduced [adrenodoxin] + NADP(+) + H(+) = 2 oxidized [adrenodoxin] + NADPH</text>
        <dbReference type="Rhea" id="RHEA:42312"/>
        <dbReference type="Rhea" id="RHEA-COMP:9998"/>
        <dbReference type="Rhea" id="RHEA-COMP:9999"/>
        <dbReference type="ChEBI" id="CHEBI:15378"/>
        <dbReference type="ChEBI" id="CHEBI:33737"/>
        <dbReference type="ChEBI" id="CHEBI:33738"/>
        <dbReference type="ChEBI" id="CHEBI:57783"/>
        <dbReference type="ChEBI" id="CHEBI:58349"/>
        <dbReference type="EC" id="1.18.1.6"/>
    </reaction>
</comment>
<feature type="binding site" evidence="10">
    <location>
        <position position="346"/>
    </location>
    <ligand>
        <name>NADP(+)</name>
        <dbReference type="ChEBI" id="CHEBI:58349"/>
    </ligand>
</feature>
<sequence>MYEYLPVPFGLVRFGVAPDHPEVKNCQDKFEEVASSPRFNFVGNLEVGKGLPLASFREHYHAIVFAYGATKDRKLGIPGEDTLKGIYSARDFVGWYNGLPEHADLEPDLESREDAVIIGQGNVALDVARTLLTDVDTLRKTDMTDYALATLAKSRVKRVRVVGRRGPMQAAFTIREVRELLTLPSVYFEPIDPALFPPDVNKLPRTPKRLTKLLAKASSTPAFDAEKIWSLDFLLSPVQFSASETTPQKLDTVSFSKNLLTGNPYESSAKAEPTGETATLHAELVFRSIGYKSEPIDGMKDLGIDFDERQGIIPNDGNGRVTSLSSDGTGIPGLYCSGWVKRGPAGVIANTMEDAFATAEAIAMDWKSKQPFMAGGQGWDTMKSEADRRGLRSVNWSDWKKIDAAETERGKAKGKPREKFASVHDMLSVLD</sequence>
<evidence type="ECO:0000256" key="3">
    <source>
        <dbReference type="ARBA" id="ARBA00022630"/>
    </source>
</evidence>
<dbReference type="PANTHER" id="PTHR48467">
    <property type="entry name" value="GLUTAMATE SYNTHASE 1 [NADH], CHLOROPLASTIC-LIKE"/>
    <property type="match status" value="1"/>
</dbReference>
<dbReference type="InterPro" id="IPR021163">
    <property type="entry name" value="Ferredox_Rdtase_adrenod"/>
</dbReference>
<feature type="binding site" evidence="9">
    <location>
        <position position="339"/>
    </location>
    <ligand>
        <name>FAD</name>
        <dbReference type="ChEBI" id="CHEBI:57692"/>
    </ligand>
</feature>
<comment type="cofactor">
    <cofactor evidence="1 8 9">
        <name>FAD</name>
        <dbReference type="ChEBI" id="CHEBI:57692"/>
    </cofactor>
</comment>
<proteinExistence type="inferred from homology"/>
<dbReference type="InterPro" id="IPR036188">
    <property type="entry name" value="FAD/NAD-bd_sf"/>
</dbReference>
<feature type="binding site" evidence="10">
    <location>
        <position position="176"/>
    </location>
    <ligand>
        <name>NADP(+)</name>
        <dbReference type="ChEBI" id="CHEBI:58349"/>
    </ligand>
</feature>
<dbReference type="AlphaFoldDB" id="A0AA39V1L4"/>
<keyword evidence="3 8" id="KW-0285">Flavoprotein</keyword>
<dbReference type="Gene3D" id="3.50.50.60">
    <property type="entry name" value="FAD/NAD(P)-binding domain"/>
    <property type="match status" value="1"/>
</dbReference>
<evidence type="ECO:0000256" key="6">
    <source>
        <dbReference type="ARBA" id="ARBA00023002"/>
    </source>
</evidence>
<evidence type="ECO:0000256" key="4">
    <source>
        <dbReference type="ARBA" id="ARBA00022827"/>
    </source>
</evidence>
<dbReference type="PIRSF" id="PIRSF000362">
    <property type="entry name" value="FNR"/>
    <property type="match status" value="1"/>
</dbReference>
<gene>
    <name evidence="11" type="ORF">JMJ35_009972</name>
</gene>
<evidence type="ECO:0000256" key="2">
    <source>
        <dbReference type="ARBA" id="ARBA00008312"/>
    </source>
</evidence>
<evidence type="ECO:0000256" key="8">
    <source>
        <dbReference type="PIRNR" id="PIRNR000362"/>
    </source>
</evidence>
<dbReference type="EC" id="1.18.1.6" evidence="8"/>
<keyword evidence="5 8" id="KW-0521">NADP</keyword>
<dbReference type="GO" id="GO:0005739">
    <property type="term" value="C:mitochondrion"/>
    <property type="evidence" value="ECO:0007669"/>
    <property type="project" value="UniProtKB-SubCell"/>
</dbReference>
<dbReference type="PANTHER" id="PTHR48467:SF1">
    <property type="entry name" value="GLUTAMATE SYNTHASE 1 [NADH], CHLOROPLASTIC-LIKE"/>
    <property type="match status" value="1"/>
</dbReference>
<evidence type="ECO:0000313" key="12">
    <source>
        <dbReference type="Proteomes" id="UP001166286"/>
    </source>
</evidence>
<evidence type="ECO:0000256" key="7">
    <source>
        <dbReference type="ARBA" id="ARBA00048933"/>
    </source>
</evidence>
<feature type="binding site" evidence="9">
    <location>
        <position position="47"/>
    </location>
    <ligand>
        <name>FAD</name>
        <dbReference type="ChEBI" id="CHEBI:57692"/>
    </ligand>
</feature>
<evidence type="ECO:0000313" key="11">
    <source>
        <dbReference type="EMBL" id="KAK0507449.1"/>
    </source>
</evidence>
<evidence type="ECO:0000256" key="10">
    <source>
        <dbReference type="PIRSR" id="PIRSR000362-2"/>
    </source>
</evidence>
<protein>
    <recommendedName>
        <fullName evidence="8">NADPH:adrenodoxin oxidoreductase, mitochondrial</fullName>
        <ecNumber evidence="8">1.18.1.6</ecNumber>
    </recommendedName>
</protein>
<comment type="similarity">
    <text evidence="2 8">Belongs to the ferredoxin--NADP reductase type 1 family.</text>
</comment>
<comment type="subcellular location">
    <subcellularLocation>
        <location evidence="8">Mitochondrion</location>
    </subcellularLocation>
</comment>
<dbReference type="SUPFAM" id="SSF51905">
    <property type="entry name" value="FAD/NAD(P)-binding domain"/>
    <property type="match status" value="2"/>
</dbReference>
<feature type="binding site" evidence="10">
    <location>
        <begin position="164"/>
        <end position="165"/>
    </location>
    <ligand>
        <name>NADP(+)</name>
        <dbReference type="ChEBI" id="CHEBI:58349"/>
    </ligand>
</feature>
<feature type="binding site" evidence="9">
    <location>
        <position position="3"/>
    </location>
    <ligand>
        <name>FAD</name>
        <dbReference type="ChEBI" id="CHEBI:57692"/>
    </ligand>
</feature>
<dbReference type="Gene3D" id="3.40.50.720">
    <property type="entry name" value="NAD(P)-binding Rossmann-like Domain"/>
    <property type="match status" value="1"/>
</dbReference>
<feature type="binding site" evidence="9">
    <location>
        <position position="11"/>
    </location>
    <ligand>
        <name>FAD</name>
        <dbReference type="ChEBI" id="CHEBI:57692"/>
    </ligand>
</feature>
<evidence type="ECO:0000256" key="5">
    <source>
        <dbReference type="ARBA" id="ARBA00022857"/>
    </source>
</evidence>
<keyword evidence="8" id="KW-0496">Mitochondrion</keyword>
<dbReference type="InterPro" id="IPR055275">
    <property type="entry name" value="Ferredox_Rdtase"/>
</dbReference>
<dbReference type="Proteomes" id="UP001166286">
    <property type="component" value="Unassembled WGS sequence"/>
</dbReference>
<evidence type="ECO:0000256" key="9">
    <source>
        <dbReference type="PIRSR" id="PIRSR000362-1"/>
    </source>
</evidence>
<feature type="binding site" evidence="10">
    <location>
        <begin position="120"/>
        <end position="123"/>
    </location>
    <ligand>
        <name>NADP(+)</name>
        <dbReference type="ChEBI" id="CHEBI:58349"/>
    </ligand>
</feature>
<dbReference type="EMBL" id="JAFEKC020000023">
    <property type="protein sequence ID" value="KAK0507449.1"/>
    <property type="molecule type" value="Genomic_DNA"/>
</dbReference>
<name>A0AA39V1L4_9LECA</name>
<reference evidence="11" key="1">
    <citation type="submission" date="2023-03" db="EMBL/GenBank/DDBJ databases">
        <title>Complete genome of Cladonia borealis.</title>
        <authorList>
            <person name="Park H."/>
        </authorList>
    </citation>
    <scope>NUCLEOTIDE SEQUENCE</scope>
    <source>
        <strain evidence="11">ANT050790</strain>
    </source>
</reference>
<keyword evidence="6 8" id="KW-0560">Oxidoreductase</keyword>
<accession>A0AA39V1L4</accession>
<feature type="binding site" evidence="9">
    <location>
        <begin position="346"/>
        <end position="348"/>
    </location>
    <ligand>
        <name>FAD</name>
        <dbReference type="ChEBI" id="CHEBI:57692"/>
    </ligand>
</feature>
<keyword evidence="4 8" id="KW-0274">FAD</keyword>